<gene>
    <name evidence="2" type="ORF">AAV94_07210</name>
</gene>
<evidence type="ECO:0000313" key="2">
    <source>
        <dbReference type="EMBL" id="KKW67955.1"/>
    </source>
</evidence>
<dbReference type="EMBL" id="LBNQ01000023">
    <property type="protein sequence ID" value="KKW67955.1"/>
    <property type="molecule type" value="Genomic_DNA"/>
</dbReference>
<sequence>MTYDEFQRQIGKAGLTIREFADLVKMHRNSVTNYAKLGEVPSHLAVIAALLGAMADKKVDFRSILDSIEIEPKKPRGGAAKGRFGGSKQTDLPME</sequence>
<keyword evidence="2" id="KW-0238">DNA-binding</keyword>
<dbReference type="Proteomes" id="UP000050580">
    <property type="component" value="Unassembled WGS sequence"/>
</dbReference>
<dbReference type="GO" id="GO:0003677">
    <property type="term" value="F:DNA binding"/>
    <property type="evidence" value="ECO:0007669"/>
    <property type="project" value="UniProtKB-KW"/>
</dbReference>
<organism evidence="2 3">
    <name type="scientific">Lampropedia cohaerens</name>
    <dbReference type="NCBI Taxonomy" id="1610491"/>
    <lineage>
        <taxon>Bacteria</taxon>
        <taxon>Pseudomonadati</taxon>
        <taxon>Pseudomonadota</taxon>
        <taxon>Betaproteobacteria</taxon>
        <taxon>Burkholderiales</taxon>
        <taxon>Comamonadaceae</taxon>
        <taxon>Lampropedia</taxon>
    </lineage>
</organism>
<evidence type="ECO:0000313" key="3">
    <source>
        <dbReference type="Proteomes" id="UP000050580"/>
    </source>
</evidence>
<proteinExistence type="predicted"/>
<reference evidence="2 3" key="1">
    <citation type="submission" date="2015-05" db="EMBL/GenBank/DDBJ databases">
        <title>Draft genome sequence of Lampropedia sp. CT6, isolated from the microbial mat of a hot water spring, located at Manikaran, India.</title>
        <authorList>
            <person name="Tripathi C."/>
            <person name="Rani P."/>
            <person name="Mahato N.K."/>
            <person name="Lal R."/>
        </authorList>
    </citation>
    <scope>NUCLEOTIDE SEQUENCE [LARGE SCALE GENOMIC DNA]</scope>
    <source>
        <strain evidence="2 3">CT6</strain>
    </source>
</reference>
<comment type="caution">
    <text evidence="2">The sequence shown here is derived from an EMBL/GenBank/DDBJ whole genome shotgun (WGS) entry which is preliminary data.</text>
</comment>
<accession>A0A0U1Q023</accession>
<protein>
    <submittedName>
        <fullName evidence="2">DNA-binding protein</fullName>
    </submittedName>
</protein>
<feature type="region of interest" description="Disordered" evidence="1">
    <location>
        <begin position="72"/>
        <end position="95"/>
    </location>
</feature>
<dbReference type="RefSeq" id="WP_046741658.1">
    <property type="nucleotide sequence ID" value="NZ_LBNQ01000023.1"/>
</dbReference>
<dbReference type="STRING" id="1610491.AAV94_07210"/>
<keyword evidence="3" id="KW-1185">Reference proteome</keyword>
<dbReference type="OrthoDB" id="8907865at2"/>
<dbReference type="AlphaFoldDB" id="A0A0U1Q023"/>
<evidence type="ECO:0000256" key="1">
    <source>
        <dbReference type="SAM" id="MobiDB-lite"/>
    </source>
</evidence>
<name>A0A0U1Q023_9BURK</name>